<dbReference type="Gene3D" id="1.10.10.10">
    <property type="entry name" value="Winged helix-like DNA-binding domain superfamily/Winged helix DNA-binding domain"/>
    <property type="match status" value="1"/>
</dbReference>
<keyword evidence="2" id="KW-0238">DNA-binding</keyword>
<proteinExistence type="predicted"/>
<evidence type="ECO:0000313" key="3">
    <source>
        <dbReference type="Proteomes" id="UP000199385"/>
    </source>
</evidence>
<keyword evidence="3" id="KW-1185">Reference proteome</keyword>
<dbReference type="EMBL" id="LT594323">
    <property type="protein sequence ID" value="SBT43598.1"/>
    <property type="molecule type" value="Genomic_DNA"/>
</dbReference>
<dbReference type="GO" id="GO:0003700">
    <property type="term" value="F:DNA-binding transcription factor activity"/>
    <property type="evidence" value="ECO:0007669"/>
    <property type="project" value="InterPro"/>
</dbReference>
<dbReference type="RefSeq" id="WP_091662516.1">
    <property type="nucleotide sequence ID" value="NZ_LT594323.1"/>
</dbReference>
<sequence length="150" mass="15878">MQKGDVDLDLSVGYALKRAAVALRAAMERELRCVGLSVPQYACLRLLGHGGGLSGAELARGAFVTRQSMHVLLRGLQDRGLLTRAATAPRGRALPVELTESGVEVLARADEIVAGVEGRMTSALSADARRRLRDDLAACVDALGEPEVES</sequence>
<dbReference type="SMART" id="SM00347">
    <property type="entry name" value="HTH_MARR"/>
    <property type="match status" value="1"/>
</dbReference>
<dbReference type="SUPFAM" id="SSF46785">
    <property type="entry name" value="Winged helix' DNA-binding domain"/>
    <property type="match status" value="1"/>
</dbReference>
<dbReference type="InterPro" id="IPR000835">
    <property type="entry name" value="HTH_MarR-typ"/>
</dbReference>
<evidence type="ECO:0000313" key="2">
    <source>
        <dbReference type="EMBL" id="SBT43598.1"/>
    </source>
</evidence>
<accession>A0A1A8ZI96</accession>
<dbReference type="PANTHER" id="PTHR33164:SF43">
    <property type="entry name" value="HTH-TYPE TRANSCRIPTIONAL REPRESSOR YETL"/>
    <property type="match status" value="1"/>
</dbReference>
<dbReference type="STRING" id="261654.GA0070611_2380"/>
<dbReference type="PANTHER" id="PTHR33164">
    <property type="entry name" value="TRANSCRIPTIONAL REGULATOR, MARR FAMILY"/>
    <property type="match status" value="1"/>
</dbReference>
<evidence type="ECO:0000259" key="1">
    <source>
        <dbReference type="PROSITE" id="PS50995"/>
    </source>
</evidence>
<dbReference type="InterPro" id="IPR036388">
    <property type="entry name" value="WH-like_DNA-bd_sf"/>
</dbReference>
<protein>
    <submittedName>
        <fullName evidence="2">DNA-binding transcriptional regulator, MarR family</fullName>
    </submittedName>
</protein>
<dbReference type="PATRIC" id="fig|261654.4.peg.2428"/>
<feature type="domain" description="HTH marR-type" evidence="1">
    <location>
        <begin position="9"/>
        <end position="141"/>
    </location>
</feature>
<dbReference type="GO" id="GO:0006950">
    <property type="term" value="P:response to stress"/>
    <property type="evidence" value="ECO:0007669"/>
    <property type="project" value="TreeGrafter"/>
</dbReference>
<dbReference type="PROSITE" id="PS50995">
    <property type="entry name" value="HTH_MARR_2"/>
    <property type="match status" value="1"/>
</dbReference>
<gene>
    <name evidence="2" type="ORF">GA0070611_2380</name>
</gene>
<dbReference type="InterPro" id="IPR039422">
    <property type="entry name" value="MarR/SlyA-like"/>
</dbReference>
<dbReference type="OrthoDB" id="3177763at2"/>
<name>A0A1A8ZI96_9ACTN</name>
<dbReference type="GO" id="GO:0003677">
    <property type="term" value="F:DNA binding"/>
    <property type="evidence" value="ECO:0007669"/>
    <property type="project" value="UniProtKB-KW"/>
</dbReference>
<reference evidence="3" key="1">
    <citation type="submission" date="2016-06" db="EMBL/GenBank/DDBJ databases">
        <authorList>
            <person name="Varghese N."/>
            <person name="Submissions Spin"/>
        </authorList>
    </citation>
    <scope>NUCLEOTIDE SEQUENCE [LARGE SCALE GENOMIC DNA]</scope>
    <source>
        <strain evidence="3">DSM 44815</strain>
    </source>
</reference>
<dbReference type="Proteomes" id="UP000199385">
    <property type="component" value="Chromosome I"/>
</dbReference>
<dbReference type="InterPro" id="IPR036390">
    <property type="entry name" value="WH_DNA-bd_sf"/>
</dbReference>
<dbReference type="Pfam" id="PF12802">
    <property type="entry name" value="MarR_2"/>
    <property type="match status" value="1"/>
</dbReference>
<organism evidence="2 3">
    <name type="scientific">Micromonospora auratinigra</name>
    <dbReference type="NCBI Taxonomy" id="261654"/>
    <lineage>
        <taxon>Bacteria</taxon>
        <taxon>Bacillati</taxon>
        <taxon>Actinomycetota</taxon>
        <taxon>Actinomycetes</taxon>
        <taxon>Micromonosporales</taxon>
        <taxon>Micromonosporaceae</taxon>
        <taxon>Micromonospora</taxon>
    </lineage>
</organism>
<dbReference type="AlphaFoldDB" id="A0A1A8ZI96"/>